<evidence type="ECO:0000313" key="2">
    <source>
        <dbReference type="Proteomes" id="UP000305673"/>
    </source>
</evidence>
<accession>A0ABX6PQV9</accession>
<organism evidence="1 2">
    <name type="scientific">Rhizobium indicum</name>
    <dbReference type="NCBI Taxonomy" id="2583231"/>
    <lineage>
        <taxon>Bacteria</taxon>
        <taxon>Pseudomonadati</taxon>
        <taxon>Pseudomonadota</taxon>
        <taxon>Alphaproteobacteria</taxon>
        <taxon>Hyphomicrobiales</taxon>
        <taxon>Rhizobiaceae</taxon>
        <taxon>Rhizobium/Agrobacterium group</taxon>
        <taxon>Rhizobium</taxon>
    </lineage>
</organism>
<protein>
    <submittedName>
        <fullName evidence="1">Uncharacterized protein</fullName>
    </submittedName>
</protein>
<keyword evidence="1" id="KW-0614">Plasmid</keyword>
<geneLocation type="plasmid" evidence="1 2">
    <name>pPR12A203</name>
</geneLocation>
<dbReference type="Proteomes" id="UP000305673">
    <property type="component" value="Plasmid pPR12A203"/>
</dbReference>
<name>A0ABX6PQV9_9HYPH</name>
<dbReference type="EMBL" id="CP054024">
    <property type="protein sequence ID" value="QKK21042.1"/>
    <property type="molecule type" value="Genomic_DNA"/>
</dbReference>
<sequence>MGKAIAARDFVESLERKKLDDLPTGSPTVASNIFAYPAADPKVKIRLGSIHSVKGETHTATLVLDSFFLTIT</sequence>
<evidence type="ECO:0000313" key="1">
    <source>
        <dbReference type="EMBL" id="QKK21042.1"/>
    </source>
</evidence>
<reference evidence="1 2" key="1">
    <citation type="submission" date="2020-05" db="EMBL/GenBank/DDBJ databases">
        <title>Genome sequences of pea root nodulating Rhizobium spp.</title>
        <authorList>
            <person name="Rahi P."/>
        </authorList>
    </citation>
    <scope>NUCLEOTIDE SEQUENCE [LARGE SCALE GENOMIC DNA]</scope>
    <source>
        <strain evidence="2">JKLM 12A2</strain>
        <plasmid evidence="1 2">pPR12A203</plasmid>
    </source>
</reference>
<gene>
    <name evidence="1" type="ORF">FFM53_031925</name>
</gene>
<dbReference type="RefSeq" id="WP_138333735.1">
    <property type="nucleotide sequence ID" value="NZ_CP054024.1"/>
</dbReference>
<keyword evidence="2" id="KW-1185">Reference proteome</keyword>
<proteinExistence type="predicted"/>